<name>A0A9P6FQE5_9FUNG</name>
<evidence type="ECO:0000256" key="1">
    <source>
        <dbReference type="SAM" id="MobiDB-lite"/>
    </source>
</evidence>
<protein>
    <submittedName>
        <fullName evidence="2">Uncharacterized protein</fullName>
    </submittedName>
</protein>
<accession>A0A9P6FQE5</accession>
<dbReference type="AlphaFoldDB" id="A0A9P6FQE5"/>
<dbReference type="Proteomes" id="UP000780801">
    <property type="component" value="Unassembled WGS sequence"/>
</dbReference>
<keyword evidence="3" id="KW-1185">Reference proteome</keyword>
<evidence type="ECO:0000313" key="2">
    <source>
        <dbReference type="EMBL" id="KAF9579948.1"/>
    </source>
</evidence>
<comment type="caution">
    <text evidence="2">The sequence shown here is derived from an EMBL/GenBank/DDBJ whole genome shotgun (WGS) entry which is preliminary data.</text>
</comment>
<dbReference type="OrthoDB" id="2437318at2759"/>
<proteinExistence type="predicted"/>
<feature type="non-terminal residue" evidence="2">
    <location>
        <position position="170"/>
    </location>
</feature>
<gene>
    <name evidence="2" type="ORF">BGW38_003587</name>
</gene>
<evidence type="ECO:0000313" key="3">
    <source>
        <dbReference type="Proteomes" id="UP000780801"/>
    </source>
</evidence>
<feature type="region of interest" description="Disordered" evidence="1">
    <location>
        <begin position="1"/>
        <end position="26"/>
    </location>
</feature>
<dbReference type="EMBL" id="JAABOA010002377">
    <property type="protein sequence ID" value="KAF9579948.1"/>
    <property type="molecule type" value="Genomic_DNA"/>
</dbReference>
<organism evidence="2 3">
    <name type="scientific">Lunasporangiospora selenospora</name>
    <dbReference type="NCBI Taxonomy" id="979761"/>
    <lineage>
        <taxon>Eukaryota</taxon>
        <taxon>Fungi</taxon>
        <taxon>Fungi incertae sedis</taxon>
        <taxon>Mucoromycota</taxon>
        <taxon>Mortierellomycotina</taxon>
        <taxon>Mortierellomycetes</taxon>
        <taxon>Mortierellales</taxon>
        <taxon>Mortierellaceae</taxon>
        <taxon>Lunasporangiospora</taxon>
    </lineage>
</organism>
<sequence length="170" mass="18621">SSRRDSQRVLLAGPEEEKDPSKNLDQHPVTFNSDTIAHTAVDPCTVAAGYKSNRMPYSVAKDTTFPFATNSRKDTADTAKALIYNVFVFKDLAVNRPTDKDYTKKLSCHLVNGSGDPSGADMGVRVATNSLADREFHGGISEILIKASDGHLSYDANCFRAFMLNEMGKR</sequence>
<reference evidence="2" key="1">
    <citation type="journal article" date="2020" name="Fungal Divers.">
        <title>Resolving the Mortierellaceae phylogeny through synthesis of multi-gene phylogenetics and phylogenomics.</title>
        <authorList>
            <person name="Vandepol N."/>
            <person name="Liber J."/>
            <person name="Desiro A."/>
            <person name="Na H."/>
            <person name="Kennedy M."/>
            <person name="Barry K."/>
            <person name="Grigoriev I.V."/>
            <person name="Miller A.N."/>
            <person name="O'Donnell K."/>
            <person name="Stajich J.E."/>
            <person name="Bonito G."/>
        </authorList>
    </citation>
    <scope>NUCLEOTIDE SEQUENCE</scope>
    <source>
        <strain evidence="2">KOD1015</strain>
    </source>
</reference>